<dbReference type="InterPro" id="IPR029060">
    <property type="entry name" value="PIN-like_dom_sf"/>
</dbReference>
<protein>
    <submittedName>
        <fullName evidence="2">PIN domain nuclease, a component of toxin-antitoxin system (PIN domain)</fullName>
    </submittedName>
</protein>
<dbReference type="AlphaFoldDB" id="A0A450UN27"/>
<reference evidence="2" key="1">
    <citation type="submission" date="2019-02" db="EMBL/GenBank/DDBJ databases">
        <authorList>
            <person name="Gruber-Vodicka R. H."/>
            <person name="Seah K. B. B."/>
        </authorList>
    </citation>
    <scope>NUCLEOTIDE SEQUENCE</scope>
    <source>
        <strain evidence="2">BECK_M6</strain>
    </source>
</reference>
<sequence>MRLLLDTSVFLRFIAGSDRLDGKTRALMEDFDNALVLSVASLWEIAIKISIGKLELLKEFDSLIPEELEENEIEVLPIRLAHLSEMMRLPFHHRDPFDRLIIAQSIAEDLPLITHDGIFGKYPVDIVSVDTDSGDASGQEIFLKSQK</sequence>
<dbReference type="InterPro" id="IPR041705">
    <property type="entry name" value="PIN_Sll0205"/>
</dbReference>
<dbReference type="SUPFAM" id="SSF88723">
    <property type="entry name" value="PIN domain-like"/>
    <property type="match status" value="1"/>
</dbReference>
<accession>A0A450UN27</accession>
<dbReference type="Pfam" id="PF01850">
    <property type="entry name" value="PIN"/>
    <property type="match status" value="1"/>
</dbReference>
<name>A0A450UN27_9GAMM</name>
<evidence type="ECO:0000259" key="1">
    <source>
        <dbReference type="Pfam" id="PF01850"/>
    </source>
</evidence>
<evidence type="ECO:0000313" key="2">
    <source>
        <dbReference type="EMBL" id="VFJ93929.1"/>
    </source>
</evidence>
<dbReference type="PANTHER" id="PTHR36173:SF2">
    <property type="entry name" value="RIBONUCLEASE VAPC16"/>
    <property type="match status" value="1"/>
</dbReference>
<gene>
    <name evidence="2" type="ORF">BECKLFY1418A_GA0070994_103526</name>
</gene>
<dbReference type="EMBL" id="CAADFH010000035">
    <property type="protein sequence ID" value="VFJ93929.1"/>
    <property type="molecule type" value="Genomic_DNA"/>
</dbReference>
<proteinExistence type="predicted"/>
<dbReference type="InterPro" id="IPR052919">
    <property type="entry name" value="TA_system_RNase"/>
</dbReference>
<dbReference type="CDD" id="cd09872">
    <property type="entry name" value="PIN_Sll0205-like"/>
    <property type="match status" value="1"/>
</dbReference>
<dbReference type="PANTHER" id="PTHR36173">
    <property type="entry name" value="RIBONUCLEASE VAPC16-RELATED"/>
    <property type="match status" value="1"/>
</dbReference>
<feature type="domain" description="PIN" evidence="1">
    <location>
        <begin position="4"/>
        <end position="122"/>
    </location>
</feature>
<dbReference type="InterPro" id="IPR002716">
    <property type="entry name" value="PIN_dom"/>
</dbReference>
<dbReference type="Gene3D" id="3.40.50.1010">
    <property type="entry name" value="5'-nuclease"/>
    <property type="match status" value="1"/>
</dbReference>
<organism evidence="2">
    <name type="scientific">Candidatus Kentrum sp. LFY</name>
    <dbReference type="NCBI Taxonomy" id="2126342"/>
    <lineage>
        <taxon>Bacteria</taxon>
        <taxon>Pseudomonadati</taxon>
        <taxon>Pseudomonadota</taxon>
        <taxon>Gammaproteobacteria</taxon>
        <taxon>Candidatus Kentrum</taxon>
    </lineage>
</organism>